<evidence type="ECO:0000256" key="7">
    <source>
        <dbReference type="ARBA" id="ARBA00022777"/>
    </source>
</evidence>
<dbReference type="FunCoup" id="A0A1B1AEB5">
    <property type="interactions" value="101"/>
</dbReference>
<keyword evidence="5" id="KW-0808">Transferase</keyword>
<evidence type="ECO:0000256" key="3">
    <source>
        <dbReference type="ARBA" id="ARBA00012438"/>
    </source>
</evidence>
<dbReference type="InterPro" id="IPR050428">
    <property type="entry name" value="TCS_sensor_his_kinase"/>
</dbReference>
<dbReference type="PANTHER" id="PTHR45436:SF5">
    <property type="entry name" value="SENSOR HISTIDINE KINASE TRCS"/>
    <property type="match status" value="1"/>
</dbReference>
<dbReference type="GO" id="GO:0004673">
    <property type="term" value="F:protein histidine kinase activity"/>
    <property type="evidence" value="ECO:0007669"/>
    <property type="project" value="UniProtKB-EC"/>
</dbReference>
<dbReference type="RefSeq" id="WP_083197123.1">
    <property type="nucleotide sequence ID" value="NZ_CP013244.1"/>
</dbReference>
<sequence length="480" mass="52071">MTASAGSIIQRFRAAIRHSLAARLLTIAVVSVFGLVLMGWIAHAQFNAQLLRLLIDPEIESVADDLIGNAGPGLSDELILRDLPYDPRYLQPLSGRYFQIALVRGDGRLQTQTISPSLVDAEIRLPPNVLREIAAARPGDGARYFSINGPDGGDLRIVTRLEAIPEVEGRYVFVVGVATAAILAPAANLVGWAFAVFVIFCALMVAAVSVLQVRIGLEPLHELQRDIAAVRRGDADRLDGDYPAEIQPVTDELNALVDHNREVVERARRHVGNLAHALKTPIAVLKNAAASGGEDAVMKQSIEEMEAFVERQLRRARVAARAEASAGATIAYRTPVLQNLEDLVFMMEQKYDSTKAMDISIEAETDVTFRGEREDLLEMAANLIDNACKYGASQVIVRLLPAFDSKGLFEIVVEDDGPGLSDAEIARAMERGARLDEAAPGQGLGLSILQETVELYAGELIFERGQLGGLKARLRLPATD</sequence>
<feature type="transmembrane region" description="Helical" evidence="11">
    <location>
        <begin position="192"/>
        <end position="211"/>
    </location>
</feature>
<dbReference type="Gene3D" id="3.30.565.10">
    <property type="entry name" value="Histidine kinase-like ATPase, C-terminal domain"/>
    <property type="match status" value="1"/>
</dbReference>
<dbReference type="KEGG" id="cbot:ATE48_02615"/>
<proteinExistence type="predicted"/>
<keyword evidence="4" id="KW-0597">Phosphoprotein</keyword>
<feature type="domain" description="Histidine kinase" evidence="12">
    <location>
        <begin position="273"/>
        <end position="480"/>
    </location>
</feature>
<dbReference type="PANTHER" id="PTHR45436">
    <property type="entry name" value="SENSOR HISTIDINE KINASE YKOH"/>
    <property type="match status" value="1"/>
</dbReference>
<dbReference type="GO" id="GO:0000160">
    <property type="term" value="P:phosphorelay signal transduction system"/>
    <property type="evidence" value="ECO:0007669"/>
    <property type="project" value="UniProtKB-KW"/>
</dbReference>
<evidence type="ECO:0000256" key="1">
    <source>
        <dbReference type="ARBA" id="ARBA00000085"/>
    </source>
</evidence>
<reference evidence="14 15" key="1">
    <citation type="submission" date="2015-11" db="EMBL/GenBank/DDBJ databases">
        <title>Whole-Genome Sequence of Candidatus Oderbacter manganicum from the National Park Lower Oder Valley, Germany.</title>
        <authorList>
            <person name="Braun B."/>
            <person name="Liere K."/>
            <person name="Szewzyk U."/>
        </authorList>
    </citation>
    <scope>NUCLEOTIDE SEQUENCE [LARGE SCALE GENOMIC DNA]</scope>
    <source>
        <strain evidence="14 15">OTSz_A_272</strain>
    </source>
</reference>
<keyword evidence="8 11" id="KW-1133">Transmembrane helix</keyword>
<dbReference type="AlphaFoldDB" id="A0A1B1AEB5"/>
<dbReference type="InterPro" id="IPR003594">
    <property type="entry name" value="HATPase_dom"/>
</dbReference>
<dbReference type="PRINTS" id="PR00344">
    <property type="entry name" value="BCTRLSENSOR"/>
</dbReference>
<dbReference type="InterPro" id="IPR036890">
    <property type="entry name" value="HATPase_C_sf"/>
</dbReference>
<evidence type="ECO:0000256" key="6">
    <source>
        <dbReference type="ARBA" id="ARBA00022692"/>
    </source>
</evidence>
<accession>A0A1B1AEB5</accession>
<dbReference type="Proteomes" id="UP000092498">
    <property type="component" value="Chromosome"/>
</dbReference>
<dbReference type="Pfam" id="PF02518">
    <property type="entry name" value="HATPase_c"/>
    <property type="match status" value="1"/>
</dbReference>
<evidence type="ECO:0000256" key="4">
    <source>
        <dbReference type="ARBA" id="ARBA00022553"/>
    </source>
</evidence>
<feature type="domain" description="HAMP" evidence="13">
    <location>
        <begin position="214"/>
        <end position="265"/>
    </location>
</feature>
<gene>
    <name evidence="14" type="ORF">ATE48_02615</name>
</gene>
<dbReference type="InterPro" id="IPR003660">
    <property type="entry name" value="HAMP_dom"/>
</dbReference>
<name>A0A1B1AEB5_9PROT</name>
<evidence type="ECO:0000256" key="9">
    <source>
        <dbReference type="ARBA" id="ARBA00023012"/>
    </source>
</evidence>
<evidence type="ECO:0000259" key="13">
    <source>
        <dbReference type="PROSITE" id="PS50885"/>
    </source>
</evidence>
<dbReference type="EC" id="2.7.13.3" evidence="3"/>
<feature type="transmembrane region" description="Helical" evidence="11">
    <location>
        <begin position="20"/>
        <end position="42"/>
    </location>
</feature>
<dbReference type="InterPro" id="IPR005467">
    <property type="entry name" value="His_kinase_dom"/>
</dbReference>
<evidence type="ECO:0000313" key="15">
    <source>
        <dbReference type="Proteomes" id="UP000092498"/>
    </source>
</evidence>
<dbReference type="SUPFAM" id="SSF55874">
    <property type="entry name" value="ATPase domain of HSP90 chaperone/DNA topoisomerase II/histidine kinase"/>
    <property type="match status" value="1"/>
</dbReference>
<keyword evidence="9" id="KW-0902">Two-component regulatory system</keyword>
<dbReference type="GO" id="GO:0005886">
    <property type="term" value="C:plasma membrane"/>
    <property type="evidence" value="ECO:0007669"/>
    <property type="project" value="TreeGrafter"/>
</dbReference>
<keyword evidence="6 11" id="KW-0812">Transmembrane</keyword>
<feature type="transmembrane region" description="Helical" evidence="11">
    <location>
        <begin position="169"/>
        <end position="186"/>
    </location>
</feature>
<dbReference type="PROSITE" id="PS50109">
    <property type="entry name" value="HIS_KIN"/>
    <property type="match status" value="1"/>
</dbReference>
<comment type="catalytic activity">
    <reaction evidence="1">
        <text>ATP + protein L-histidine = ADP + protein N-phospho-L-histidine.</text>
        <dbReference type="EC" id="2.7.13.3"/>
    </reaction>
</comment>
<dbReference type="OrthoDB" id="9809567at2"/>
<evidence type="ECO:0000256" key="10">
    <source>
        <dbReference type="ARBA" id="ARBA00023136"/>
    </source>
</evidence>
<dbReference type="Gene3D" id="1.10.287.130">
    <property type="match status" value="1"/>
</dbReference>
<dbReference type="PROSITE" id="PS50885">
    <property type="entry name" value="HAMP"/>
    <property type="match status" value="1"/>
</dbReference>
<comment type="subcellular location">
    <subcellularLocation>
        <location evidence="2">Membrane</location>
    </subcellularLocation>
</comment>
<dbReference type="InParanoid" id="A0A1B1AEB5"/>
<dbReference type="SMART" id="SM00387">
    <property type="entry name" value="HATPase_c"/>
    <property type="match status" value="1"/>
</dbReference>
<dbReference type="InterPro" id="IPR004358">
    <property type="entry name" value="Sig_transdc_His_kin-like_C"/>
</dbReference>
<evidence type="ECO:0000313" key="14">
    <source>
        <dbReference type="EMBL" id="ANP44892.1"/>
    </source>
</evidence>
<dbReference type="EMBL" id="CP013244">
    <property type="protein sequence ID" value="ANP44892.1"/>
    <property type="molecule type" value="Genomic_DNA"/>
</dbReference>
<evidence type="ECO:0000256" key="11">
    <source>
        <dbReference type="SAM" id="Phobius"/>
    </source>
</evidence>
<evidence type="ECO:0000256" key="8">
    <source>
        <dbReference type="ARBA" id="ARBA00022989"/>
    </source>
</evidence>
<protein>
    <recommendedName>
        <fullName evidence="3">histidine kinase</fullName>
        <ecNumber evidence="3">2.7.13.3</ecNumber>
    </recommendedName>
</protein>
<keyword evidence="15" id="KW-1185">Reference proteome</keyword>
<evidence type="ECO:0000256" key="2">
    <source>
        <dbReference type="ARBA" id="ARBA00004370"/>
    </source>
</evidence>
<dbReference type="STRING" id="1759059.ATE48_02615"/>
<evidence type="ECO:0000259" key="12">
    <source>
        <dbReference type="PROSITE" id="PS50109"/>
    </source>
</evidence>
<organism evidence="14 15">
    <name type="scientific">Candidatus Viadribacter manganicus</name>
    <dbReference type="NCBI Taxonomy" id="1759059"/>
    <lineage>
        <taxon>Bacteria</taxon>
        <taxon>Pseudomonadati</taxon>
        <taxon>Pseudomonadota</taxon>
        <taxon>Alphaproteobacteria</taxon>
        <taxon>Hyphomonadales</taxon>
        <taxon>Hyphomonadaceae</taxon>
        <taxon>Candidatus Viadribacter</taxon>
    </lineage>
</organism>
<keyword evidence="7" id="KW-0418">Kinase</keyword>
<keyword evidence="10 11" id="KW-0472">Membrane</keyword>
<evidence type="ECO:0000256" key="5">
    <source>
        <dbReference type="ARBA" id="ARBA00022679"/>
    </source>
</evidence>